<evidence type="ECO:0000313" key="17">
    <source>
        <dbReference type="EMBL" id="AZI58086.1"/>
    </source>
</evidence>
<sequence length="311" mass="33469">MQRWRGLDSIPTGWGRCVATIGVFDGVHRGHQLIIRTAVARAKEMGLPSVVITFDPHPSEVLRPGSHPAELTSLRRRAELVEELGADVFCVLPFDLALASTSATSFIHEIMVARLHVAGVVVGEDFRFGHKGAGELSTLIDLGARWGFVAEGVPLVGDGSLRVSSTFVRACVAAGDMRPAALALGREHRLEGVVVHGDGRGTGLGIPTANLDAAPHAAIPADGVYAAWFNLGSRRSPAAVSIGTNPTFEGHERRVEAFVLRDGANFYGRRIGLDFVERLRGMWKFDSVDLMMAEIDRDIARTHEILGTSPV</sequence>
<comment type="pathway">
    <text evidence="2 15">Cofactor biosynthesis; FAD biosynthesis; FAD from FMN: step 1/1.</text>
</comment>
<dbReference type="InterPro" id="IPR023465">
    <property type="entry name" value="Riboflavin_kinase_dom_sf"/>
</dbReference>
<feature type="domain" description="Riboflavin kinase" evidence="16">
    <location>
        <begin position="183"/>
        <end position="307"/>
    </location>
</feature>
<dbReference type="EC" id="2.7.7.2" evidence="15"/>
<keyword evidence="7 15" id="KW-0548">Nucleotidyltransferase</keyword>
<evidence type="ECO:0000256" key="11">
    <source>
        <dbReference type="ARBA" id="ARBA00022840"/>
    </source>
</evidence>
<dbReference type="UniPathway" id="UPA00276">
    <property type="reaction ID" value="UER00406"/>
</dbReference>
<dbReference type="Proteomes" id="UP000268084">
    <property type="component" value="Chromosome"/>
</dbReference>
<keyword evidence="5 15" id="KW-0288">FMN</keyword>
<dbReference type="NCBIfam" id="NF004160">
    <property type="entry name" value="PRK05627.1-3"/>
    <property type="match status" value="1"/>
</dbReference>
<comment type="function">
    <text evidence="1">Catalyzes the phosphorylation of riboflavin to FMN followed by the adenylation of FMN to FAD.</text>
</comment>
<keyword evidence="18" id="KW-1185">Reference proteome</keyword>
<dbReference type="SMART" id="SM00904">
    <property type="entry name" value="Flavokinase"/>
    <property type="match status" value="1"/>
</dbReference>
<dbReference type="SUPFAM" id="SSF82114">
    <property type="entry name" value="Riboflavin kinase-like"/>
    <property type="match status" value="1"/>
</dbReference>
<evidence type="ECO:0000256" key="3">
    <source>
        <dbReference type="ARBA" id="ARBA00005201"/>
    </source>
</evidence>
<dbReference type="GO" id="GO:0006747">
    <property type="term" value="P:FAD biosynthetic process"/>
    <property type="evidence" value="ECO:0007669"/>
    <property type="project" value="UniProtKB-UniRule"/>
</dbReference>
<evidence type="ECO:0000256" key="7">
    <source>
        <dbReference type="ARBA" id="ARBA00022695"/>
    </source>
</evidence>
<dbReference type="RefSeq" id="WP_124798996.1">
    <property type="nucleotide sequence ID" value="NZ_CP034170.1"/>
</dbReference>
<comment type="catalytic activity">
    <reaction evidence="13 15">
        <text>riboflavin + ATP = FMN + ADP + H(+)</text>
        <dbReference type="Rhea" id="RHEA:14357"/>
        <dbReference type="ChEBI" id="CHEBI:15378"/>
        <dbReference type="ChEBI" id="CHEBI:30616"/>
        <dbReference type="ChEBI" id="CHEBI:57986"/>
        <dbReference type="ChEBI" id="CHEBI:58210"/>
        <dbReference type="ChEBI" id="CHEBI:456216"/>
        <dbReference type="EC" id="2.7.1.26"/>
    </reaction>
</comment>
<keyword evidence="4 15" id="KW-0285">Flavoprotein</keyword>
<reference evidence="17 18" key="2">
    <citation type="submission" date="2018-12" db="EMBL/GenBank/DDBJ databases">
        <title>Nakamurella antarcticus sp. nov., isolated from Antarctica South Shetland Islands soil.</title>
        <authorList>
            <person name="Peng F."/>
        </authorList>
    </citation>
    <scope>NUCLEOTIDE SEQUENCE [LARGE SCALE GENOMIC DNA]</scope>
    <source>
        <strain evidence="17 18">S14-144</strain>
    </source>
</reference>
<keyword evidence="12" id="KW-0511">Multifunctional enzyme</keyword>
<dbReference type="PIRSF" id="PIRSF004491">
    <property type="entry name" value="FAD_Synth"/>
    <property type="match status" value="1"/>
</dbReference>
<dbReference type="FunFam" id="3.40.50.620:FF:000021">
    <property type="entry name" value="Riboflavin biosynthesis protein"/>
    <property type="match status" value="1"/>
</dbReference>
<dbReference type="GO" id="GO:0009231">
    <property type="term" value="P:riboflavin biosynthetic process"/>
    <property type="evidence" value="ECO:0007669"/>
    <property type="project" value="InterPro"/>
</dbReference>
<evidence type="ECO:0000256" key="5">
    <source>
        <dbReference type="ARBA" id="ARBA00022643"/>
    </source>
</evidence>
<keyword evidence="8 15" id="KW-0547">Nucleotide-binding</keyword>
<dbReference type="Gene3D" id="2.40.30.30">
    <property type="entry name" value="Riboflavin kinase-like"/>
    <property type="match status" value="1"/>
</dbReference>
<dbReference type="PANTHER" id="PTHR22749">
    <property type="entry name" value="RIBOFLAVIN KINASE/FMN ADENYLYLTRANSFERASE"/>
    <property type="match status" value="1"/>
</dbReference>
<evidence type="ECO:0000256" key="9">
    <source>
        <dbReference type="ARBA" id="ARBA00022777"/>
    </source>
</evidence>
<keyword evidence="9 15" id="KW-0418">Kinase</keyword>
<evidence type="ECO:0000256" key="1">
    <source>
        <dbReference type="ARBA" id="ARBA00002121"/>
    </source>
</evidence>
<comment type="pathway">
    <text evidence="3 15">Cofactor biosynthesis; FMN biosynthesis; FMN from riboflavin (ATP route): step 1/1.</text>
</comment>
<evidence type="ECO:0000256" key="8">
    <source>
        <dbReference type="ARBA" id="ARBA00022741"/>
    </source>
</evidence>
<dbReference type="GO" id="GO:0008531">
    <property type="term" value="F:riboflavin kinase activity"/>
    <property type="evidence" value="ECO:0007669"/>
    <property type="project" value="UniProtKB-UniRule"/>
</dbReference>
<evidence type="ECO:0000313" key="18">
    <source>
        <dbReference type="Proteomes" id="UP000268084"/>
    </source>
</evidence>
<dbReference type="PANTHER" id="PTHR22749:SF6">
    <property type="entry name" value="RIBOFLAVIN KINASE"/>
    <property type="match status" value="1"/>
</dbReference>
<dbReference type="GO" id="GO:0005524">
    <property type="term" value="F:ATP binding"/>
    <property type="evidence" value="ECO:0007669"/>
    <property type="project" value="UniProtKB-UniRule"/>
</dbReference>
<evidence type="ECO:0000256" key="15">
    <source>
        <dbReference type="PIRNR" id="PIRNR004491"/>
    </source>
</evidence>
<reference evidence="17 18" key="1">
    <citation type="submission" date="2018-11" db="EMBL/GenBank/DDBJ databases">
        <authorList>
            <person name="Da X."/>
        </authorList>
    </citation>
    <scope>NUCLEOTIDE SEQUENCE [LARGE SCALE GENOMIC DNA]</scope>
    <source>
        <strain evidence="17 18">S14-144</strain>
    </source>
</reference>
<dbReference type="Gene3D" id="3.40.50.620">
    <property type="entry name" value="HUPs"/>
    <property type="match status" value="1"/>
</dbReference>
<dbReference type="AlphaFoldDB" id="A0A3G8ZVP5"/>
<dbReference type="CDD" id="cd02064">
    <property type="entry name" value="FAD_synthetase_N"/>
    <property type="match status" value="1"/>
</dbReference>
<dbReference type="KEGG" id="nak:EH165_07970"/>
<gene>
    <name evidence="17" type="ORF">EH165_07970</name>
</gene>
<proteinExistence type="inferred from homology"/>
<evidence type="ECO:0000256" key="13">
    <source>
        <dbReference type="ARBA" id="ARBA00047880"/>
    </source>
</evidence>
<dbReference type="EMBL" id="CP034170">
    <property type="protein sequence ID" value="AZI58086.1"/>
    <property type="molecule type" value="Genomic_DNA"/>
</dbReference>
<evidence type="ECO:0000256" key="14">
    <source>
        <dbReference type="ARBA" id="ARBA00049494"/>
    </source>
</evidence>
<dbReference type="UniPathway" id="UPA00277">
    <property type="reaction ID" value="UER00407"/>
</dbReference>
<evidence type="ECO:0000256" key="12">
    <source>
        <dbReference type="ARBA" id="ARBA00023268"/>
    </source>
</evidence>
<evidence type="ECO:0000256" key="2">
    <source>
        <dbReference type="ARBA" id="ARBA00004726"/>
    </source>
</evidence>
<dbReference type="NCBIfam" id="TIGR00083">
    <property type="entry name" value="ribF"/>
    <property type="match status" value="1"/>
</dbReference>
<dbReference type="InterPro" id="IPR023468">
    <property type="entry name" value="Riboflavin_kinase"/>
</dbReference>
<protein>
    <recommendedName>
        <fullName evidence="15">Riboflavin biosynthesis protein</fullName>
    </recommendedName>
    <domain>
        <recommendedName>
            <fullName evidence="15">Riboflavin kinase</fullName>
            <ecNumber evidence="15">2.7.1.26</ecNumber>
        </recommendedName>
        <alternativeName>
            <fullName evidence="15">Flavokinase</fullName>
        </alternativeName>
    </domain>
    <domain>
        <recommendedName>
            <fullName evidence="15">FMN adenylyltransferase</fullName>
            <ecNumber evidence="15">2.7.7.2</ecNumber>
        </recommendedName>
        <alternativeName>
            <fullName evidence="15">FAD pyrophosphorylase</fullName>
        </alternativeName>
        <alternativeName>
            <fullName evidence="15">FAD synthase</fullName>
        </alternativeName>
    </domain>
</protein>
<dbReference type="Pfam" id="PF01687">
    <property type="entry name" value="Flavokinase"/>
    <property type="match status" value="1"/>
</dbReference>
<dbReference type="InterPro" id="IPR002606">
    <property type="entry name" value="Riboflavin_kinase_bac"/>
</dbReference>
<evidence type="ECO:0000256" key="6">
    <source>
        <dbReference type="ARBA" id="ARBA00022679"/>
    </source>
</evidence>
<name>A0A3G8ZVP5_9ACTN</name>
<evidence type="ECO:0000256" key="10">
    <source>
        <dbReference type="ARBA" id="ARBA00022827"/>
    </source>
</evidence>
<keyword evidence="10 15" id="KW-0274">FAD</keyword>
<keyword evidence="11 15" id="KW-0067">ATP-binding</keyword>
<comment type="catalytic activity">
    <reaction evidence="14 15">
        <text>FMN + ATP + H(+) = FAD + diphosphate</text>
        <dbReference type="Rhea" id="RHEA:17237"/>
        <dbReference type="ChEBI" id="CHEBI:15378"/>
        <dbReference type="ChEBI" id="CHEBI:30616"/>
        <dbReference type="ChEBI" id="CHEBI:33019"/>
        <dbReference type="ChEBI" id="CHEBI:57692"/>
        <dbReference type="ChEBI" id="CHEBI:58210"/>
        <dbReference type="EC" id="2.7.7.2"/>
    </reaction>
</comment>
<dbReference type="EC" id="2.7.1.26" evidence="15"/>
<dbReference type="OrthoDB" id="9803667at2"/>
<comment type="similarity">
    <text evidence="15">Belongs to the ribF family.</text>
</comment>
<accession>A0A3G8ZVP5</accession>
<dbReference type="SUPFAM" id="SSF52374">
    <property type="entry name" value="Nucleotidylyl transferase"/>
    <property type="match status" value="1"/>
</dbReference>
<dbReference type="FunFam" id="2.40.30.30:FF:000003">
    <property type="entry name" value="Riboflavin biosynthesis protein"/>
    <property type="match status" value="1"/>
</dbReference>
<dbReference type="InterPro" id="IPR015865">
    <property type="entry name" value="Riboflavin_kinase_bac/euk"/>
</dbReference>
<dbReference type="InterPro" id="IPR015864">
    <property type="entry name" value="FAD_synthase"/>
</dbReference>
<keyword evidence="6 15" id="KW-0808">Transferase</keyword>
<evidence type="ECO:0000259" key="16">
    <source>
        <dbReference type="SMART" id="SM00904"/>
    </source>
</evidence>
<dbReference type="Pfam" id="PF06574">
    <property type="entry name" value="FAD_syn"/>
    <property type="match status" value="1"/>
</dbReference>
<dbReference type="InterPro" id="IPR014729">
    <property type="entry name" value="Rossmann-like_a/b/a_fold"/>
</dbReference>
<evidence type="ECO:0000256" key="4">
    <source>
        <dbReference type="ARBA" id="ARBA00022630"/>
    </source>
</evidence>
<dbReference type="GO" id="GO:0003919">
    <property type="term" value="F:FMN adenylyltransferase activity"/>
    <property type="evidence" value="ECO:0007669"/>
    <property type="project" value="UniProtKB-UniRule"/>
</dbReference>
<organism evidence="17 18">
    <name type="scientific">Nakamurella antarctica</name>
    <dbReference type="NCBI Taxonomy" id="1902245"/>
    <lineage>
        <taxon>Bacteria</taxon>
        <taxon>Bacillati</taxon>
        <taxon>Actinomycetota</taxon>
        <taxon>Actinomycetes</taxon>
        <taxon>Nakamurellales</taxon>
        <taxon>Nakamurellaceae</taxon>
        <taxon>Nakamurella</taxon>
    </lineage>
</organism>
<dbReference type="GO" id="GO:0009398">
    <property type="term" value="P:FMN biosynthetic process"/>
    <property type="evidence" value="ECO:0007669"/>
    <property type="project" value="UniProtKB-UniRule"/>
</dbReference>